<dbReference type="PANTHER" id="PTHR12475">
    <property type="match status" value="1"/>
</dbReference>
<dbReference type="InterPro" id="IPR051490">
    <property type="entry name" value="THEM6_lcsJ_thioesterase"/>
</dbReference>
<dbReference type="Proteomes" id="UP000320948">
    <property type="component" value="Unassembled WGS sequence"/>
</dbReference>
<organism evidence="1 2">
    <name type="scientific">Blastochloris viridis</name>
    <name type="common">Rhodopseudomonas viridis</name>
    <dbReference type="NCBI Taxonomy" id="1079"/>
    <lineage>
        <taxon>Bacteria</taxon>
        <taxon>Pseudomonadati</taxon>
        <taxon>Pseudomonadota</taxon>
        <taxon>Alphaproteobacteria</taxon>
        <taxon>Hyphomicrobiales</taxon>
        <taxon>Blastochloridaceae</taxon>
        <taxon>Blastochloris</taxon>
    </lineage>
</organism>
<comment type="caution">
    <text evidence="1">The sequence shown here is derived from an EMBL/GenBank/DDBJ whole genome shotgun (WGS) entry which is preliminary data.</text>
</comment>
<proteinExistence type="predicted"/>
<evidence type="ECO:0000313" key="2">
    <source>
        <dbReference type="Proteomes" id="UP000320948"/>
    </source>
</evidence>
<protein>
    <submittedName>
        <fullName evidence="1">Thioesterase</fullName>
    </submittedName>
</protein>
<dbReference type="SUPFAM" id="SSF54637">
    <property type="entry name" value="Thioesterase/thiol ester dehydrase-isomerase"/>
    <property type="match status" value="1"/>
</dbReference>
<gene>
    <name evidence="1" type="ORF">DI628_05945</name>
</gene>
<sequence length="175" mass="20603">MNRWLRLIYFFIVVRFRSKVHFMDAVDVPFLCWPADLDIYNHMNNSRYLNLTDISRADLVIRCGLWDQLKKHKYFLIVEGQTVRYRKPLTLGQRFVIRTQVLGWNEKSFFVKHTFLRKQTVVAESIVKGRILRKSRGTVPPAEVLKLAGAEGMQSPDMGDIVHQWNDGMMEMLTQ</sequence>
<dbReference type="Pfam" id="PF13279">
    <property type="entry name" value="4HBT_2"/>
    <property type="match status" value="1"/>
</dbReference>
<dbReference type="InterPro" id="IPR029069">
    <property type="entry name" value="HotDog_dom_sf"/>
</dbReference>
<dbReference type="PANTHER" id="PTHR12475:SF4">
    <property type="entry name" value="PROTEIN THEM6"/>
    <property type="match status" value="1"/>
</dbReference>
<reference evidence="1 2" key="1">
    <citation type="journal article" date="2017" name="Nat. Commun.">
        <title>In situ click chemistry generation of cyclooxygenase-2 inhibitors.</title>
        <authorList>
            <person name="Bhardwaj A."/>
            <person name="Kaur J."/>
            <person name="Wuest M."/>
            <person name="Wuest F."/>
        </authorList>
    </citation>
    <scope>NUCLEOTIDE SEQUENCE [LARGE SCALE GENOMIC DNA]</scope>
    <source>
        <strain evidence="1">S2_018_000_R2_106</strain>
    </source>
</reference>
<evidence type="ECO:0000313" key="1">
    <source>
        <dbReference type="EMBL" id="TKW60449.1"/>
    </source>
</evidence>
<dbReference type="Gene3D" id="3.10.129.10">
    <property type="entry name" value="Hotdog Thioesterase"/>
    <property type="match status" value="1"/>
</dbReference>
<dbReference type="AlphaFoldDB" id="A0A6N4R9H4"/>
<dbReference type="EMBL" id="VAFM01000002">
    <property type="protein sequence ID" value="TKW60449.1"/>
    <property type="molecule type" value="Genomic_DNA"/>
</dbReference>
<dbReference type="CDD" id="cd00586">
    <property type="entry name" value="4HBT"/>
    <property type="match status" value="1"/>
</dbReference>
<accession>A0A6N4R9H4</accession>
<name>A0A6N4R9H4_BLAVI</name>